<reference evidence="1" key="2">
    <citation type="submission" date="2014-03" db="EMBL/GenBank/DDBJ databases">
        <authorList>
            <person name="Genoscope - CEA"/>
        </authorList>
    </citation>
    <scope>NUCLEOTIDE SEQUENCE</scope>
</reference>
<protein>
    <submittedName>
        <fullName evidence="1">Uncharacterized protein</fullName>
    </submittedName>
</protein>
<accession>A0A060XKE2</accession>
<evidence type="ECO:0000313" key="1">
    <source>
        <dbReference type="EMBL" id="CDQ77355.1"/>
    </source>
</evidence>
<organism evidence="1 2">
    <name type="scientific">Oncorhynchus mykiss</name>
    <name type="common">Rainbow trout</name>
    <name type="synonym">Salmo gairdneri</name>
    <dbReference type="NCBI Taxonomy" id="8022"/>
    <lineage>
        <taxon>Eukaryota</taxon>
        <taxon>Metazoa</taxon>
        <taxon>Chordata</taxon>
        <taxon>Craniata</taxon>
        <taxon>Vertebrata</taxon>
        <taxon>Euteleostomi</taxon>
        <taxon>Actinopterygii</taxon>
        <taxon>Neopterygii</taxon>
        <taxon>Teleostei</taxon>
        <taxon>Protacanthopterygii</taxon>
        <taxon>Salmoniformes</taxon>
        <taxon>Salmonidae</taxon>
        <taxon>Salmoninae</taxon>
        <taxon>Oncorhynchus</taxon>
    </lineage>
</organism>
<gene>
    <name evidence="1" type="ORF">GSONMT00037567001</name>
</gene>
<dbReference type="PaxDb" id="8022-A0A060XKE2"/>
<dbReference type="Proteomes" id="UP000193380">
    <property type="component" value="Unassembled WGS sequence"/>
</dbReference>
<sequence>MPPFQKNICLARAVIGKWKRLGATTAQPRSGRPHKLTERDRRVLKRIKIDWYCLYTDYRSKVLEHLLTRFLYFYYFHHCRIIAKTSNYEITHMEPCSDQRKC</sequence>
<reference evidence="1" key="1">
    <citation type="journal article" date="2014" name="Nat. Commun.">
        <title>The rainbow trout genome provides novel insights into evolution after whole-genome duplication in vertebrates.</title>
        <authorList>
            <person name="Berthelot C."/>
            <person name="Brunet F."/>
            <person name="Chalopin D."/>
            <person name="Juanchich A."/>
            <person name="Bernard M."/>
            <person name="Noel B."/>
            <person name="Bento P."/>
            <person name="Da Silva C."/>
            <person name="Labadie K."/>
            <person name="Alberti A."/>
            <person name="Aury J.M."/>
            <person name="Louis A."/>
            <person name="Dehais P."/>
            <person name="Bardou P."/>
            <person name="Montfort J."/>
            <person name="Klopp C."/>
            <person name="Cabau C."/>
            <person name="Gaspin C."/>
            <person name="Thorgaard G.H."/>
            <person name="Boussaha M."/>
            <person name="Quillet E."/>
            <person name="Guyomard R."/>
            <person name="Galiana D."/>
            <person name="Bobe J."/>
            <person name="Volff J.N."/>
            <person name="Genet C."/>
            <person name="Wincker P."/>
            <person name="Jaillon O."/>
            <person name="Roest Crollius H."/>
            <person name="Guiguen Y."/>
        </authorList>
    </citation>
    <scope>NUCLEOTIDE SEQUENCE [LARGE SCALE GENOMIC DNA]</scope>
</reference>
<dbReference type="STRING" id="8022.A0A060XKE2"/>
<evidence type="ECO:0000313" key="2">
    <source>
        <dbReference type="Proteomes" id="UP000193380"/>
    </source>
</evidence>
<name>A0A060XKE2_ONCMY</name>
<dbReference type="AlphaFoldDB" id="A0A060XKE2"/>
<proteinExistence type="predicted"/>
<dbReference type="EMBL" id="FR905223">
    <property type="protein sequence ID" value="CDQ77355.1"/>
    <property type="molecule type" value="Genomic_DNA"/>
</dbReference>